<dbReference type="Gene3D" id="1.20.5.170">
    <property type="match status" value="1"/>
</dbReference>
<evidence type="ECO:0000256" key="1">
    <source>
        <dbReference type="ARBA" id="ARBA00004123"/>
    </source>
</evidence>
<sequence length="648" mass="76894">MKLSQQNQEKPLDSLDADQLRRRVLTLQYNYTTLQNEYEISKLSSERETYSLQNRYDKSMNELENALNDTKMLYEENLNLKEELKNKDTIPKEDQKAISEYRSEISRLQNEVLLKDQQITELTHQVSSQHNESANEVKSLRFEIEGNKSFLLQYEAQIDKHVREVRTLQQQLRTRDDIISELRSRQISADHRIDSTEGLQELTILNKTLKEQLVYTKELEDSNLKQANELKKLRQMKDVQQFLKKENHSLQSKVDQMDNLRQKVESLEVENIDLQEKITQWDISRLDDKFKTPSDVISELKMLQRENLFLLDTNSKLQIDFNQMSMLNDEMAIERNQILDLNRDYETSILNLKRLNHELEQQKMLSFEECKLLRQQLEEFEDLDQKKDKLSGGQRNASSIIEGYKNQSEDLTNELKRLNEELLRNDDNVHKRRKITTDLGVTYSQRLNELVLKNKELEKMLSMTKHHSTTLEQKIIDLTNLKEKKIRILQLRDNPLLKEHYIRKEKLTLLKKENSNLLGEWEGESFPKSVYDRIMFDMKQLENEVFSANKKAARLKEVFNKKSLEFIEAVNTLLGFKLEFLAHGKVKLRSCYKPSRYIIADLQSNTLKSDLDTVVPDWKSLFELYVVEKQELPVFLSQIKHRLWELSQ</sequence>
<protein>
    <recommendedName>
        <fullName evidence="3">Spindle assembly checkpoint component MAD1</fullName>
    </recommendedName>
    <alternativeName>
        <fullName evidence="8">Mitotic arrest deficient protein 1</fullName>
    </alternativeName>
</protein>
<comment type="subcellular location">
    <subcellularLocation>
        <location evidence="1">Nucleus</location>
    </subcellularLocation>
</comment>
<dbReference type="Proteomes" id="UP000031516">
    <property type="component" value="Unassembled WGS sequence"/>
</dbReference>
<evidence type="ECO:0000256" key="2">
    <source>
        <dbReference type="ARBA" id="ARBA00008029"/>
    </source>
</evidence>
<comment type="similarity">
    <text evidence="2">Belongs to the MAD1 family.</text>
</comment>
<dbReference type="GO" id="GO:0051315">
    <property type="term" value="P:attachment of mitotic spindle microtubules to kinetochore"/>
    <property type="evidence" value="ECO:0007669"/>
    <property type="project" value="TreeGrafter"/>
</dbReference>
<evidence type="ECO:0000256" key="6">
    <source>
        <dbReference type="ARBA" id="ARBA00023242"/>
    </source>
</evidence>
<evidence type="ECO:0000256" key="9">
    <source>
        <dbReference type="SAM" id="Coils"/>
    </source>
</evidence>
<dbReference type="GO" id="GO:0051301">
    <property type="term" value="P:cell division"/>
    <property type="evidence" value="ECO:0007669"/>
    <property type="project" value="UniProtKB-KW"/>
</dbReference>
<evidence type="ECO:0000313" key="10">
    <source>
        <dbReference type="EMBL" id="CDO94928.1"/>
    </source>
</evidence>
<feature type="coiled-coil region" evidence="9">
    <location>
        <begin position="63"/>
        <end position="118"/>
    </location>
</feature>
<dbReference type="InterPro" id="IPR008672">
    <property type="entry name" value="Mad1"/>
</dbReference>
<keyword evidence="6" id="KW-0539">Nucleus</keyword>
<gene>
    <name evidence="10" type="ORF">KLDO_g3181</name>
</gene>
<organism evidence="10 11">
    <name type="scientific">Kluyveromyces dobzhanskii CBS 2104</name>
    <dbReference type="NCBI Taxonomy" id="1427455"/>
    <lineage>
        <taxon>Eukaryota</taxon>
        <taxon>Fungi</taxon>
        <taxon>Dikarya</taxon>
        <taxon>Ascomycota</taxon>
        <taxon>Saccharomycotina</taxon>
        <taxon>Saccharomycetes</taxon>
        <taxon>Saccharomycetales</taxon>
        <taxon>Saccharomycetaceae</taxon>
        <taxon>Kluyveromyces</taxon>
    </lineage>
</organism>
<accession>A0A0A8L9Y4</accession>
<keyword evidence="4" id="KW-0132">Cell division</keyword>
<evidence type="ECO:0000256" key="5">
    <source>
        <dbReference type="ARBA" id="ARBA00022776"/>
    </source>
</evidence>
<dbReference type="PANTHER" id="PTHR23168">
    <property type="entry name" value="MITOTIC SPINDLE ASSEMBLY CHECKPOINT PROTEIN MAD1 MITOTIC ARREST DEFICIENT-LIKE PROTEIN 1"/>
    <property type="match status" value="1"/>
</dbReference>
<evidence type="ECO:0000256" key="3">
    <source>
        <dbReference type="ARBA" id="ARBA00022019"/>
    </source>
</evidence>
<evidence type="ECO:0000313" key="11">
    <source>
        <dbReference type="Proteomes" id="UP000031516"/>
    </source>
</evidence>
<evidence type="ECO:0000256" key="8">
    <source>
        <dbReference type="ARBA" id="ARBA00032890"/>
    </source>
</evidence>
<dbReference type="EMBL" id="CCBQ010000041">
    <property type="protein sequence ID" value="CDO94928.1"/>
    <property type="molecule type" value="Genomic_DNA"/>
</dbReference>
<dbReference type="OrthoDB" id="331602at2759"/>
<dbReference type="Pfam" id="PF05557">
    <property type="entry name" value="MAD"/>
    <property type="match status" value="1"/>
</dbReference>
<dbReference type="AlphaFoldDB" id="A0A0A8L9Y4"/>
<feature type="coiled-coil region" evidence="9">
    <location>
        <begin position="216"/>
        <end position="277"/>
    </location>
</feature>
<evidence type="ECO:0000256" key="4">
    <source>
        <dbReference type="ARBA" id="ARBA00022618"/>
    </source>
</evidence>
<dbReference type="PANTHER" id="PTHR23168:SF0">
    <property type="entry name" value="MITOTIC SPINDLE ASSEMBLY CHECKPOINT PROTEIN MAD1"/>
    <property type="match status" value="1"/>
</dbReference>
<feature type="coiled-coil region" evidence="9">
    <location>
        <begin position="324"/>
        <end position="362"/>
    </location>
</feature>
<keyword evidence="7" id="KW-0131">Cell cycle</keyword>
<proteinExistence type="inferred from homology"/>
<keyword evidence="11" id="KW-1185">Reference proteome</keyword>
<dbReference type="GO" id="GO:0072686">
    <property type="term" value="C:mitotic spindle"/>
    <property type="evidence" value="ECO:0007669"/>
    <property type="project" value="TreeGrafter"/>
</dbReference>
<dbReference type="GO" id="GO:0007094">
    <property type="term" value="P:mitotic spindle assembly checkpoint signaling"/>
    <property type="evidence" value="ECO:0007669"/>
    <property type="project" value="InterPro"/>
</dbReference>
<dbReference type="GO" id="GO:0005635">
    <property type="term" value="C:nuclear envelope"/>
    <property type="evidence" value="ECO:0007669"/>
    <property type="project" value="TreeGrafter"/>
</dbReference>
<name>A0A0A8L9Y4_9SACH</name>
<comment type="caution">
    <text evidence="10">The sequence shown here is derived from an EMBL/GenBank/DDBJ whole genome shotgun (WGS) entry which is preliminary data.</text>
</comment>
<keyword evidence="9" id="KW-0175">Coiled coil</keyword>
<keyword evidence="5" id="KW-0498">Mitosis</keyword>
<evidence type="ECO:0000256" key="7">
    <source>
        <dbReference type="ARBA" id="ARBA00023306"/>
    </source>
</evidence>
<reference evidence="10 11" key="1">
    <citation type="submission" date="2014-03" db="EMBL/GenBank/DDBJ databases">
        <title>The genome of Kluyveromyces dobzhanskii.</title>
        <authorList>
            <person name="Nystedt B."/>
            <person name="Astrom S."/>
        </authorList>
    </citation>
    <scope>NUCLEOTIDE SEQUENCE [LARGE SCALE GENOMIC DNA]</scope>
    <source>
        <strain evidence="10 11">CBS 2104</strain>
    </source>
</reference>
<dbReference type="GO" id="GO:0000776">
    <property type="term" value="C:kinetochore"/>
    <property type="evidence" value="ECO:0007669"/>
    <property type="project" value="TreeGrafter"/>
</dbReference>
<feature type="coiled-coil region" evidence="9">
    <location>
        <begin position="401"/>
        <end position="428"/>
    </location>
</feature>